<evidence type="ECO:0000259" key="14">
    <source>
        <dbReference type="Pfam" id="PF02749"/>
    </source>
</evidence>
<dbReference type="PANTHER" id="PTHR32179">
    <property type="entry name" value="NICOTINATE-NUCLEOTIDE PYROPHOSPHORYLASE [CARBOXYLATING]"/>
    <property type="match status" value="1"/>
</dbReference>
<comment type="pathway">
    <text evidence="2">Cofactor biosynthesis; NAD(+) biosynthesis; nicotinate D-ribonucleotide from quinolinate: step 1/1.</text>
</comment>
<dbReference type="Pfam" id="PF01729">
    <property type="entry name" value="QRPTase_C"/>
    <property type="match status" value="1"/>
</dbReference>
<dbReference type="GO" id="GO:0034213">
    <property type="term" value="P:quinolinate catabolic process"/>
    <property type="evidence" value="ECO:0007669"/>
    <property type="project" value="TreeGrafter"/>
</dbReference>
<evidence type="ECO:0000256" key="5">
    <source>
        <dbReference type="ARBA" id="ARBA00011944"/>
    </source>
</evidence>
<dbReference type="FunFam" id="3.20.20.70:FF:000090">
    <property type="entry name" value="Nicotinate-nucleotide pyrophosphorylase [carboxylating]"/>
    <property type="match status" value="1"/>
</dbReference>
<keyword evidence="7" id="KW-0662">Pyridine nucleotide biosynthesis</keyword>
<evidence type="ECO:0000259" key="13">
    <source>
        <dbReference type="Pfam" id="PF01729"/>
    </source>
</evidence>
<gene>
    <name evidence="15" type="primary">BNA6</name>
    <name evidence="15" type="ORF">H2204_010343</name>
</gene>
<comment type="function">
    <text evidence="1">Involved in the catabolism of quinolinic acid (QA).</text>
</comment>
<comment type="caution">
    <text evidence="15">The sequence shown here is derived from an EMBL/GenBank/DDBJ whole genome shotgun (WGS) entry which is preliminary data.</text>
</comment>
<keyword evidence="16" id="KW-1185">Reference proteome</keyword>
<sequence length="475" mass="50589">MSSKNSAPLPTELPLPTDASLSHGSLADLLPSHFTTEITQWLAEDTPSFDYGGFVVGSSPRTAQLLCKSAGVLAGVPFFDEVFRQLDCTVEWHHAEGESLDPAKSGGKIKVATVKGPTRKLLLGERVALNALARCSGVASKSRKMLELVRGAGYKGVLAGTRKTTPGFRLVEKYGMLVGGIDGHRHDLSSMIMLKDNHIWAKGSITNAVKAARAVGGFALKIEVEVQTENDADEAIEAGADVVMLDNFDGEGLKVAARSLKERWQGKRQVLLESSGGLTEANVKEYINNDIDIISTSAVHQETSNTLNDLPTFNTAFHLLPLSSLSQPFLQPFSPSPTWLATSLPLFWGTGSTDLSQLQLARSIDGGQPLRWSVGNGVQPSHAPSSVTARGSTPGHSSQSGGVRNESSLAPEGDLTSARGRFGLQRVSSVLSRRAGIQHTITRYAISQRGGSPVPYAEPNAAADSAFSRRISVNP</sequence>
<dbReference type="NCBIfam" id="TIGR00078">
    <property type="entry name" value="nadC"/>
    <property type="match status" value="1"/>
</dbReference>
<accession>A0AA38XWH5</accession>
<feature type="domain" description="Quinolinate phosphoribosyl transferase N-terminal" evidence="14">
    <location>
        <begin position="58"/>
        <end position="136"/>
    </location>
</feature>
<evidence type="ECO:0000256" key="10">
    <source>
        <dbReference type="ARBA" id="ARBA00033102"/>
    </source>
</evidence>
<keyword evidence="8 15" id="KW-0328">Glycosyltransferase</keyword>
<comment type="subunit">
    <text evidence="4">Hexamer formed by 3 homodimers.</text>
</comment>
<organism evidence="15 16">
    <name type="scientific">Knufia peltigerae</name>
    <dbReference type="NCBI Taxonomy" id="1002370"/>
    <lineage>
        <taxon>Eukaryota</taxon>
        <taxon>Fungi</taxon>
        <taxon>Dikarya</taxon>
        <taxon>Ascomycota</taxon>
        <taxon>Pezizomycotina</taxon>
        <taxon>Eurotiomycetes</taxon>
        <taxon>Chaetothyriomycetidae</taxon>
        <taxon>Chaetothyriales</taxon>
        <taxon>Trichomeriaceae</taxon>
        <taxon>Knufia</taxon>
    </lineage>
</organism>
<dbReference type="Pfam" id="PF02749">
    <property type="entry name" value="QRPTase_N"/>
    <property type="match status" value="1"/>
</dbReference>
<dbReference type="Gene3D" id="3.20.20.70">
    <property type="entry name" value="Aldolase class I"/>
    <property type="match status" value="1"/>
</dbReference>
<dbReference type="SUPFAM" id="SSF54675">
    <property type="entry name" value="Nicotinate/Quinolinate PRTase N-terminal domain-like"/>
    <property type="match status" value="1"/>
</dbReference>
<evidence type="ECO:0000256" key="2">
    <source>
        <dbReference type="ARBA" id="ARBA00004893"/>
    </source>
</evidence>
<dbReference type="EC" id="2.4.2.19" evidence="5"/>
<evidence type="ECO:0000256" key="3">
    <source>
        <dbReference type="ARBA" id="ARBA00009400"/>
    </source>
</evidence>
<dbReference type="Gene3D" id="3.90.1170.20">
    <property type="entry name" value="Quinolinate phosphoribosyl transferase, N-terminal domain"/>
    <property type="match status" value="1"/>
</dbReference>
<evidence type="ECO:0000256" key="4">
    <source>
        <dbReference type="ARBA" id="ARBA00011218"/>
    </source>
</evidence>
<dbReference type="GO" id="GO:0005737">
    <property type="term" value="C:cytoplasm"/>
    <property type="evidence" value="ECO:0007669"/>
    <property type="project" value="TreeGrafter"/>
</dbReference>
<dbReference type="GO" id="GO:0009435">
    <property type="term" value="P:NAD+ biosynthetic process"/>
    <property type="evidence" value="ECO:0007669"/>
    <property type="project" value="InterPro"/>
</dbReference>
<evidence type="ECO:0000313" key="16">
    <source>
        <dbReference type="Proteomes" id="UP001172681"/>
    </source>
</evidence>
<name>A0AA38XWH5_9EURO</name>
<dbReference type="InterPro" id="IPR037128">
    <property type="entry name" value="Quinolinate_PRibosylTase_N_sf"/>
</dbReference>
<dbReference type="CDD" id="cd01572">
    <property type="entry name" value="QPRTase"/>
    <property type="match status" value="1"/>
</dbReference>
<dbReference type="InterPro" id="IPR022412">
    <property type="entry name" value="Quinolinate_PRibosylTrfase_N"/>
</dbReference>
<dbReference type="SUPFAM" id="SSF51690">
    <property type="entry name" value="Nicotinate/Quinolinate PRTase C-terminal domain-like"/>
    <property type="match status" value="1"/>
</dbReference>
<dbReference type="InterPro" id="IPR036068">
    <property type="entry name" value="Nicotinate_pribotase-like_C"/>
</dbReference>
<dbReference type="InterPro" id="IPR002638">
    <property type="entry name" value="Quinolinate_PRibosylTrfase_C"/>
</dbReference>
<dbReference type="PANTHER" id="PTHR32179:SF3">
    <property type="entry name" value="NICOTINATE-NUCLEOTIDE PYROPHOSPHORYLASE [CARBOXYLATING]"/>
    <property type="match status" value="1"/>
</dbReference>
<evidence type="ECO:0000256" key="8">
    <source>
        <dbReference type="ARBA" id="ARBA00022676"/>
    </source>
</evidence>
<evidence type="ECO:0000256" key="1">
    <source>
        <dbReference type="ARBA" id="ARBA00003237"/>
    </source>
</evidence>
<evidence type="ECO:0000256" key="6">
    <source>
        <dbReference type="ARBA" id="ARBA00020990"/>
    </source>
</evidence>
<dbReference type="InterPro" id="IPR004393">
    <property type="entry name" value="NadC"/>
</dbReference>
<feature type="domain" description="Quinolinate phosphoribosyl transferase C-terminal" evidence="13">
    <location>
        <begin position="138"/>
        <end position="303"/>
    </location>
</feature>
<evidence type="ECO:0000256" key="9">
    <source>
        <dbReference type="ARBA" id="ARBA00022679"/>
    </source>
</evidence>
<reference evidence="15" key="1">
    <citation type="submission" date="2022-10" db="EMBL/GenBank/DDBJ databases">
        <title>Culturing micro-colonial fungi from biological soil crusts in the Mojave desert and describing Neophaeococcomyces mojavensis, and introducing the new genera and species Taxawa tesnikishii.</title>
        <authorList>
            <person name="Kurbessoian T."/>
            <person name="Stajich J.E."/>
        </authorList>
    </citation>
    <scope>NUCLEOTIDE SEQUENCE</scope>
    <source>
        <strain evidence="15">TK_35</strain>
    </source>
</reference>
<evidence type="ECO:0000256" key="7">
    <source>
        <dbReference type="ARBA" id="ARBA00022642"/>
    </source>
</evidence>
<evidence type="ECO:0000313" key="15">
    <source>
        <dbReference type="EMBL" id="KAJ9625481.1"/>
    </source>
</evidence>
<dbReference type="InterPro" id="IPR027277">
    <property type="entry name" value="NadC/ModD"/>
</dbReference>
<feature type="region of interest" description="Disordered" evidence="12">
    <location>
        <begin position="371"/>
        <end position="417"/>
    </location>
</feature>
<dbReference type="EMBL" id="JAPDRN010000086">
    <property type="protein sequence ID" value="KAJ9625481.1"/>
    <property type="molecule type" value="Genomic_DNA"/>
</dbReference>
<evidence type="ECO:0000256" key="12">
    <source>
        <dbReference type="SAM" id="MobiDB-lite"/>
    </source>
</evidence>
<feature type="compositionally biased region" description="Polar residues" evidence="12">
    <location>
        <begin position="376"/>
        <end position="408"/>
    </location>
</feature>
<comment type="catalytic activity">
    <reaction evidence="11">
        <text>nicotinate beta-D-ribonucleotide + CO2 + diphosphate = quinolinate + 5-phospho-alpha-D-ribose 1-diphosphate + 2 H(+)</text>
        <dbReference type="Rhea" id="RHEA:12733"/>
        <dbReference type="ChEBI" id="CHEBI:15378"/>
        <dbReference type="ChEBI" id="CHEBI:16526"/>
        <dbReference type="ChEBI" id="CHEBI:29959"/>
        <dbReference type="ChEBI" id="CHEBI:33019"/>
        <dbReference type="ChEBI" id="CHEBI:57502"/>
        <dbReference type="ChEBI" id="CHEBI:58017"/>
        <dbReference type="EC" id="2.4.2.19"/>
    </reaction>
</comment>
<dbReference type="AlphaFoldDB" id="A0AA38XWH5"/>
<proteinExistence type="inferred from homology"/>
<protein>
    <recommendedName>
        <fullName evidence="6">Nicotinate-nucleotide pyrophosphorylase [carboxylating]</fullName>
        <ecNumber evidence="5">2.4.2.19</ecNumber>
    </recommendedName>
    <alternativeName>
        <fullName evidence="10">Quinolinate phosphoribosyltransferase [decarboxylating]</fullName>
    </alternativeName>
</protein>
<dbReference type="GO" id="GO:0004514">
    <property type="term" value="F:nicotinate-nucleotide diphosphorylase (carboxylating) activity"/>
    <property type="evidence" value="ECO:0007669"/>
    <property type="project" value="UniProtKB-EC"/>
</dbReference>
<keyword evidence="9 15" id="KW-0808">Transferase</keyword>
<evidence type="ECO:0000256" key="11">
    <source>
        <dbReference type="ARBA" id="ARBA00047445"/>
    </source>
</evidence>
<dbReference type="FunFam" id="3.90.1170.20:FF:000003">
    <property type="entry name" value="Nicotinate-nucleotide pyrophosphorylase [carboxylating]"/>
    <property type="match status" value="1"/>
</dbReference>
<dbReference type="InterPro" id="IPR013785">
    <property type="entry name" value="Aldolase_TIM"/>
</dbReference>
<comment type="similarity">
    <text evidence="3">Belongs to the NadC/ModD family.</text>
</comment>
<dbReference type="Proteomes" id="UP001172681">
    <property type="component" value="Unassembled WGS sequence"/>
</dbReference>